<organism evidence="1 2">
    <name type="scientific">Propionicimonas paludicola</name>
    <dbReference type="NCBI Taxonomy" id="185243"/>
    <lineage>
        <taxon>Bacteria</taxon>
        <taxon>Bacillati</taxon>
        <taxon>Actinomycetota</taxon>
        <taxon>Actinomycetes</taxon>
        <taxon>Propionibacteriales</taxon>
        <taxon>Nocardioidaceae</taxon>
        <taxon>Propionicimonas</taxon>
    </lineage>
</organism>
<reference evidence="1 2" key="1">
    <citation type="submission" date="2017-10" db="EMBL/GenBank/DDBJ databases">
        <title>Sequencing the genomes of 1000 actinobacteria strains.</title>
        <authorList>
            <person name="Klenk H.-P."/>
        </authorList>
    </citation>
    <scope>NUCLEOTIDE SEQUENCE [LARGE SCALE GENOMIC DNA]</scope>
    <source>
        <strain evidence="1 2">DSM 15597</strain>
    </source>
</reference>
<dbReference type="OrthoDB" id="4317400at2"/>
<proteinExistence type="predicted"/>
<evidence type="ECO:0000313" key="1">
    <source>
        <dbReference type="EMBL" id="PFG16272.1"/>
    </source>
</evidence>
<evidence type="ECO:0000313" key="2">
    <source>
        <dbReference type="Proteomes" id="UP000226079"/>
    </source>
</evidence>
<gene>
    <name evidence="1" type="ORF">ATK74_0806</name>
</gene>
<sequence>MALLPAGFVDGGSTSAEVLRRLAYAATSGEGGVVQPSDLQVTAAGTPGGLVYVAAGSAFVPTKFSDAYGSQSYIASNDAATAVTVPANTSGSTQIWYVILRITDPQYAGEPIPPDRATAIYAVLELVAALPTTKPYLQLAKLTVPNGASAITAGMISDARVLARARARRDLKVLQVASSQSLTGTSDTRWPDAGSWQIAVPSWATKALVRASWDGVSQPGSNMIGSVLVRIGTGRADVVTTGRNKVDTPSSGGTTRIALRVTDQVTIPATMRGQTVTIDLLGKRDSGSSSVLVDSGSSVDLDIEWIETL</sequence>
<comment type="caution">
    <text evidence="1">The sequence shown here is derived from an EMBL/GenBank/DDBJ whole genome shotgun (WGS) entry which is preliminary data.</text>
</comment>
<dbReference type="EMBL" id="PDJC01000001">
    <property type="protein sequence ID" value="PFG16272.1"/>
    <property type="molecule type" value="Genomic_DNA"/>
</dbReference>
<keyword evidence="2" id="KW-1185">Reference proteome</keyword>
<dbReference type="RefSeq" id="WP_098459827.1">
    <property type="nucleotide sequence ID" value="NZ_PDJC01000001.1"/>
</dbReference>
<accession>A0A2A9CRN6</accession>
<protein>
    <submittedName>
        <fullName evidence="1">Uncharacterized protein</fullName>
    </submittedName>
</protein>
<name>A0A2A9CRN6_9ACTN</name>
<dbReference type="Proteomes" id="UP000226079">
    <property type="component" value="Unassembled WGS sequence"/>
</dbReference>
<dbReference type="AlphaFoldDB" id="A0A2A9CRN6"/>